<dbReference type="GO" id="GO:0005730">
    <property type="term" value="C:nucleolus"/>
    <property type="evidence" value="ECO:0007669"/>
    <property type="project" value="TreeGrafter"/>
</dbReference>
<dbReference type="FunFam" id="1.25.10.10:FF:001266">
    <property type="entry name" value="Pumilio/PUF RNA binding protein 8, putative"/>
    <property type="match status" value="1"/>
</dbReference>
<feature type="domain" description="PUM-HD" evidence="2">
    <location>
        <begin position="135"/>
        <end position="493"/>
    </location>
</feature>
<feature type="region of interest" description="Disordered" evidence="1">
    <location>
        <begin position="1"/>
        <end position="24"/>
    </location>
</feature>
<gene>
    <name evidence="3" type="ORF">BSAL_79520</name>
</gene>
<dbReference type="Gene3D" id="1.25.10.10">
    <property type="entry name" value="Leucine-rich Repeat Variant"/>
    <property type="match status" value="1"/>
</dbReference>
<name>A0A0S4IXV1_BODSA</name>
<evidence type="ECO:0000313" key="3">
    <source>
        <dbReference type="EMBL" id="CUG44303.1"/>
    </source>
</evidence>
<dbReference type="Proteomes" id="UP000051952">
    <property type="component" value="Unassembled WGS sequence"/>
</dbReference>
<evidence type="ECO:0000256" key="1">
    <source>
        <dbReference type="SAM" id="MobiDB-lite"/>
    </source>
</evidence>
<evidence type="ECO:0000259" key="2">
    <source>
        <dbReference type="PROSITE" id="PS50303"/>
    </source>
</evidence>
<feature type="compositionally biased region" description="Basic and acidic residues" evidence="1">
    <location>
        <begin position="7"/>
        <end position="24"/>
    </location>
</feature>
<dbReference type="GO" id="GO:0003729">
    <property type="term" value="F:mRNA binding"/>
    <property type="evidence" value="ECO:0007669"/>
    <property type="project" value="TreeGrafter"/>
</dbReference>
<feature type="region of interest" description="Disordered" evidence="1">
    <location>
        <begin position="82"/>
        <end position="139"/>
    </location>
</feature>
<dbReference type="EMBL" id="CYKH01000813">
    <property type="protein sequence ID" value="CUG44303.1"/>
    <property type="molecule type" value="Genomic_DNA"/>
</dbReference>
<dbReference type="AlphaFoldDB" id="A0A0S4IXV1"/>
<dbReference type="OMA" id="VEICSKP"/>
<feature type="compositionally biased region" description="Acidic residues" evidence="1">
    <location>
        <begin position="104"/>
        <end position="120"/>
    </location>
</feature>
<dbReference type="InterPro" id="IPR016024">
    <property type="entry name" value="ARM-type_fold"/>
</dbReference>
<dbReference type="PANTHER" id="PTHR13389:SF0">
    <property type="entry name" value="PUMILIO HOMOLOG 3"/>
    <property type="match status" value="1"/>
</dbReference>
<dbReference type="InterPro" id="IPR033133">
    <property type="entry name" value="PUM-HD"/>
</dbReference>
<sequence>MGKTQAKKTEARESRMKALPRSERLAKMASIKKKEGRVLDASEKHALKMTTEYGEIMRLWEKLRTLSDPNGDQTQIALKLKKKNERREQRRQANSKRKTFAAAEGDDDEDEDEDDDDEETTTAQKTSSTTATTAAKSEEGVRTVDRFEYKHPMINDLLKIITPQFASAVKTPRVSRVIQSMIKYGSTAHLDKLIALLATDFGAFCSDAFAHFVVCALIRHAPHHQYRKILGMLVPIVPSIVSHKFGMQVMHAAYTSRLCSALDRNLLILGVFKDSVSVMKHWRGYPVLEDIVSKELDHQKRLLQRLFDLSDKLVSLKEAIELPFVQRLVYAFLRHGTKHEITELCVTIKPQLSLLCETREGSVLASLAFSLLEPRARKEALRLIGERLSEFAVGKYSAPVVARLFDLVYDAQLLHKYIAAGIEAEMVNVINSPYGFLILVHLLTPNESRRERVMHPGWKEHNLYSTGNPNWNTHEWLDVEYKKETVEICSKPAARSHLNVLPALVQKFLELIRDATVVAKLNKTHVALIARELLNCVENEPSYQAVLKVLPSDVTLLQSVLPNKDQKRLRGEDGEEKVETDGAATKKHRTEEATPKRARPEAVATPAGKATPKAAASSAAKATPKSVAKAAASPVPTKASPAPKAERTVSEVLNMDDDAPVERNARKPVAPSREVSAAVVTPVRSAKKAKSVTPTSLKKK</sequence>
<reference evidence="4" key="1">
    <citation type="submission" date="2015-09" db="EMBL/GenBank/DDBJ databases">
        <authorList>
            <consortium name="Pathogen Informatics"/>
        </authorList>
    </citation>
    <scope>NUCLEOTIDE SEQUENCE [LARGE SCALE GENOMIC DNA]</scope>
    <source>
        <strain evidence="4">Lake Konstanz</strain>
    </source>
</reference>
<protein>
    <submittedName>
        <fullName evidence="3">Pumilio PUF RNA binding protein, putative</fullName>
    </submittedName>
</protein>
<dbReference type="SUPFAM" id="SSF48371">
    <property type="entry name" value="ARM repeat"/>
    <property type="match status" value="1"/>
</dbReference>
<accession>A0A0S4IXV1</accession>
<dbReference type="VEuPathDB" id="TriTrypDB:BSAL_79520"/>
<organism evidence="3 4">
    <name type="scientific">Bodo saltans</name>
    <name type="common">Flagellated protozoan</name>
    <dbReference type="NCBI Taxonomy" id="75058"/>
    <lineage>
        <taxon>Eukaryota</taxon>
        <taxon>Discoba</taxon>
        <taxon>Euglenozoa</taxon>
        <taxon>Kinetoplastea</taxon>
        <taxon>Metakinetoplastina</taxon>
        <taxon>Eubodonida</taxon>
        <taxon>Bodonidae</taxon>
        <taxon>Bodo</taxon>
    </lineage>
</organism>
<dbReference type="GO" id="GO:0006417">
    <property type="term" value="P:regulation of translation"/>
    <property type="evidence" value="ECO:0007669"/>
    <property type="project" value="TreeGrafter"/>
</dbReference>
<feature type="compositionally biased region" description="Low complexity" evidence="1">
    <location>
        <begin position="602"/>
        <end position="643"/>
    </location>
</feature>
<dbReference type="PROSITE" id="PS50303">
    <property type="entry name" value="PUM_HD"/>
    <property type="match status" value="1"/>
</dbReference>
<dbReference type="PANTHER" id="PTHR13389">
    <property type="entry name" value="PUMILIO HOMOLOG 3"/>
    <property type="match status" value="1"/>
</dbReference>
<feature type="region of interest" description="Disordered" evidence="1">
    <location>
        <begin position="567"/>
        <end position="700"/>
    </location>
</feature>
<feature type="compositionally biased region" description="Basic and acidic residues" evidence="1">
    <location>
        <begin position="567"/>
        <end position="580"/>
    </location>
</feature>
<proteinExistence type="predicted"/>
<evidence type="ECO:0000313" key="4">
    <source>
        <dbReference type="Proteomes" id="UP000051952"/>
    </source>
</evidence>
<keyword evidence="4" id="KW-1185">Reference proteome</keyword>
<dbReference type="InterPro" id="IPR040059">
    <property type="entry name" value="PUM3"/>
</dbReference>
<feature type="compositionally biased region" description="Low complexity" evidence="1">
    <location>
        <begin position="121"/>
        <end position="135"/>
    </location>
</feature>
<feature type="compositionally biased region" description="Basic and acidic residues" evidence="1">
    <location>
        <begin position="589"/>
        <end position="600"/>
    </location>
</feature>
<dbReference type="InterPro" id="IPR011989">
    <property type="entry name" value="ARM-like"/>
</dbReference>
<dbReference type="OrthoDB" id="497380at2759"/>